<evidence type="ECO:0000313" key="6">
    <source>
        <dbReference type="EMBL" id="CAL1156416.1"/>
    </source>
</evidence>
<dbReference type="Pfam" id="PF13041">
    <property type="entry name" value="PPR_2"/>
    <property type="match status" value="1"/>
</dbReference>
<feature type="repeat" description="PPR" evidence="2">
    <location>
        <begin position="333"/>
        <end position="367"/>
    </location>
</feature>
<dbReference type="InterPro" id="IPR036865">
    <property type="entry name" value="CRAL-TRIO_dom_sf"/>
</dbReference>
<organism evidence="5">
    <name type="scientific">Cladocopium goreaui</name>
    <dbReference type="NCBI Taxonomy" id="2562237"/>
    <lineage>
        <taxon>Eukaryota</taxon>
        <taxon>Sar</taxon>
        <taxon>Alveolata</taxon>
        <taxon>Dinophyceae</taxon>
        <taxon>Suessiales</taxon>
        <taxon>Symbiodiniaceae</taxon>
        <taxon>Cladocopium</taxon>
    </lineage>
</organism>
<evidence type="ECO:0000256" key="2">
    <source>
        <dbReference type="PROSITE-ProRule" id="PRU00708"/>
    </source>
</evidence>
<dbReference type="Pfam" id="PF01535">
    <property type="entry name" value="PPR"/>
    <property type="match status" value="7"/>
</dbReference>
<dbReference type="InterPro" id="IPR036273">
    <property type="entry name" value="CRAL/TRIO_N_dom_sf"/>
</dbReference>
<keyword evidence="8" id="KW-1185">Reference proteome</keyword>
<feature type="repeat" description="PPR" evidence="2">
    <location>
        <begin position="437"/>
        <end position="471"/>
    </location>
</feature>
<dbReference type="EMBL" id="CAMXCT020003208">
    <property type="protein sequence ID" value="CAL1156416.1"/>
    <property type="molecule type" value="Genomic_DNA"/>
</dbReference>
<dbReference type="AlphaFoldDB" id="A0A9P1G7Z9"/>
<dbReference type="PANTHER" id="PTHR47447:SF17">
    <property type="entry name" value="OS12G0638900 PROTEIN"/>
    <property type="match status" value="1"/>
</dbReference>
<dbReference type="CDD" id="cd00170">
    <property type="entry name" value="SEC14"/>
    <property type="match status" value="1"/>
</dbReference>
<comment type="caution">
    <text evidence="5">The sequence shown here is derived from an EMBL/GenBank/DDBJ whole genome shotgun (WGS) entry which is preliminary data.</text>
</comment>
<dbReference type="EMBL" id="CAMXCT010003208">
    <property type="protein sequence ID" value="CAI4003041.1"/>
    <property type="molecule type" value="Genomic_DNA"/>
</dbReference>
<reference evidence="5" key="1">
    <citation type="submission" date="2022-10" db="EMBL/GenBank/DDBJ databases">
        <authorList>
            <person name="Chen Y."/>
            <person name="Dougan E. K."/>
            <person name="Chan C."/>
            <person name="Rhodes N."/>
            <person name="Thang M."/>
        </authorList>
    </citation>
    <scope>NUCLEOTIDE SEQUENCE</scope>
</reference>
<evidence type="ECO:0000313" key="7">
    <source>
        <dbReference type="EMBL" id="CAL4790353.1"/>
    </source>
</evidence>
<reference evidence="6" key="2">
    <citation type="submission" date="2024-04" db="EMBL/GenBank/DDBJ databases">
        <authorList>
            <person name="Chen Y."/>
            <person name="Shah S."/>
            <person name="Dougan E. K."/>
            <person name="Thang M."/>
            <person name="Chan C."/>
        </authorList>
    </citation>
    <scope>NUCLEOTIDE SEQUENCE [LARGE SCALE GENOMIC DNA]</scope>
</reference>
<proteinExistence type="predicted"/>
<dbReference type="PROSITE" id="PS50191">
    <property type="entry name" value="CRAL_TRIO"/>
    <property type="match status" value="1"/>
</dbReference>
<dbReference type="PANTHER" id="PTHR47447">
    <property type="entry name" value="OS03G0856100 PROTEIN"/>
    <property type="match status" value="1"/>
</dbReference>
<evidence type="ECO:0000313" key="5">
    <source>
        <dbReference type="EMBL" id="CAI4003041.1"/>
    </source>
</evidence>
<dbReference type="PROSITE" id="PS51375">
    <property type="entry name" value="PPR"/>
    <property type="match status" value="5"/>
</dbReference>
<accession>A0A9P1G7Z9</accession>
<dbReference type="Gene3D" id="1.25.40.10">
    <property type="entry name" value="Tetratricopeptide repeat domain"/>
    <property type="match status" value="5"/>
</dbReference>
<protein>
    <submittedName>
        <fullName evidence="7">Pentacotripeptide-repeat region of PRORP domain-containing protein</fullName>
    </submittedName>
</protein>
<sequence>MGPYGSLTAPLHVADVTRVVPCLGLAAGVTSGGSSKAANDQAIRSCGDWRVALKLLHLGELRGGKLDTLSFAAAMKTCSSCKAWQQSLALFEEMKTRSLERNVITFSMALNTVAQERWTQALGLLSQAAAEGIEEDLQLLNSGIACASSASAWPVALHLFAELPGKALRGDVVSYNALINACGKAWKWQEGLQILSNLPGGLRANIITFGAAMNGCHKAGEWQQVLQLFEDLQMKALQVSAIALSSVLGALARQSRWSEALEALERMHCAQRGEEQMHQVALAACIEGSHWQAALQLAQRFRSRAAYTDAMKLCEELGHWEQVLRLLADAEPDTVLCNVALNACGRAKAWRQVLQLLEELHCYGVKPDIISYNCAITACGKALQGSRVHDLLRQIDDRDLEATVVTLSAAMDAFNRIGNWQETLLLWPRFRGSLRANEFTYDAMLHAFSLARYWRRSLALLRRMGDRKISPSSTSMSAAINTCGSSLQWTYALTLLEEFQGLRVVLDTVATTVMSALGRSAKWQQALLVTEEEAQPLDVTAYSTLISVCEKASEWPRAIGLFLAMQKSSVSPDAQSYSTAIRARGVVDMWPAALELMSQLGTERLSADVITYNSALNSCAVNSQWQISLVLLEEAFGNSLADAVTYGTTILACEKGGQWQSALQIFNALSNDLKDGFIYTTVMGACTQARQWESALWLFAEMQQFSLRTGVVSYTAAIDACGCASQWQKAVFLLAQLQSMPNDFPNLMAYTAVAAACEQQGLWQQVLQLLAEVQPDVTLYDLAIKACERGLCWQVSFALLAELKSELHDSGTQRAKGSPRTRDRHRNHGILELTMEASDDRCDVLAVLRHLSQADQQLADDATVRRYLRAYVNDPKAAAKALAATLKWRRQTQPQRQLCGACARDPRSHNLRLVGIDRMERPVLYTCFSQALNRLNATDNVDHLIRSMEDSIAVMHSRASTGKGNPGCWVFIVDYHGYSWLVDTNPRTALLAAQLLAHYPERLGRCIMVDAPSAFAGTWAVLKGVLNEVTTGKIVFVRSHDGSLAKELSKWADASLQCWLLTEIAENRLERNQGGKKMYWKPPSQGSKGQVTHDPRASAEFLASPQFQLTLTRRLGDPERCEPAPEGDGRAIGGYRGAFALLMWHAALLQLWAWGVHIGALIVGELLFCTAVSFLAPVFKESSATKHKASSPAHREAQVMDRPKPADDRGKLGVSCWSCFPFCECGYGSRDLDHFQTG</sequence>
<dbReference type="SUPFAM" id="SSF52087">
    <property type="entry name" value="CRAL/TRIO domain"/>
    <property type="match status" value="1"/>
</dbReference>
<dbReference type="InterPro" id="IPR011990">
    <property type="entry name" value="TPR-like_helical_dom_sf"/>
</dbReference>
<feature type="repeat" description="PPR" evidence="2">
    <location>
        <begin position="538"/>
        <end position="572"/>
    </location>
</feature>
<evidence type="ECO:0000259" key="4">
    <source>
        <dbReference type="PROSITE" id="PS50191"/>
    </source>
</evidence>
<dbReference type="SUPFAM" id="SSF46938">
    <property type="entry name" value="CRAL/TRIO N-terminal domain"/>
    <property type="match status" value="1"/>
</dbReference>
<feature type="region of interest" description="Disordered" evidence="3">
    <location>
        <begin position="1076"/>
        <end position="1095"/>
    </location>
</feature>
<feature type="region of interest" description="Disordered" evidence="3">
    <location>
        <begin position="1186"/>
        <end position="1206"/>
    </location>
</feature>
<gene>
    <name evidence="5" type="ORF">C1SCF055_LOCUS28940</name>
</gene>
<dbReference type="EMBL" id="CAMXCT030003208">
    <property type="protein sequence ID" value="CAL4790353.1"/>
    <property type="molecule type" value="Genomic_DNA"/>
</dbReference>
<evidence type="ECO:0000313" key="8">
    <source>
        <dbReference type="Proteomes" id="UP001152797"/>
    </source>
</evidence>
<evidence type="ECO:0000256" key="1">
    <source>
        <dbReference type="ARBA" id="ARBA00022737"/>
    </source>
</evidence>
<name>A0A9P1G7Z9_9DINO</name>
<feature type="repeat" description="PPR" evidence="2">
    <location>
        <begin position="205"/>
        <end position="239"/>
    </location>
</feature>
<evidence type="ECO:0000256" key="3">
    <source>
        <dbReference type="SAM" id="MobiDB-lite"/>
    </source>
</evidence>
<dbReference type="InterPro" id="IPR002885">
    <property type="entry name" value="PPR_rpt"/>
</dbReference>
<feature type="compositionally biased region" description="Basic and acidic residues" evidence="3">
    <location>
        <begin position="1193"/>
        <end position="1206"/>
    </location>
</feature>
<dbReference type="OrthoDB" id="428588at2759"/>
<dbReference type="Pfam" id="PF00650">
    <property type="entry name" value="CRAL_TRIO"/>
    <property type="match status" value="1"/>
</dbReference>
<feature type="domain" description="CRAL-TRIO" evidence="4">
    <location>
        <begin position="913"/>
        <end position="1081"/>
    </location>
</feature>
<dbReference type="Gene3D" id="3.40.525.10">
    <property type="entry name" value="CRAL-TRIO lipid binding domain"/>
    <property type="match status" value="1"/>
</dbReference>
<keyword evidence="1" id="KW-0677">Repeat</keyword>
<dbReference type="InterPro" id="IPR001251">
    <property type="entry name" value="CRAL-TRIO_dom"/>
</dbReference>
<dbReference type="Proteomes" id="UP001152797">
    <property type="component" value="Unassembled WGS sequence"/>
</dbReference>
<feature type="repeat" description="PPR" evidence="2">
    <location>
        <begin position="675"/>
        <end position="709"/>
    </location>
</feature>